<gene>
    <name evidence="1" type="ORF">L227DRAFT_268577</name>
</gene>
<dbReference type="AlphaFoldDB" id="A0A5C2SMD1"/>
<reference evidence="1" key="1">
    <citation type="journal article" date="2018" name="Genome Biol. Evol.">
        <title>Genomics and development of Lentinus tigrinus, a white-rot wood-decaying mushroom with dimorphic fruiting bodies.</title>
        <authorList>
            <person name="Wu B."/>
            <person name="Xu Z."/>
            <person name="Knudson A."/>
            <person name="Carlson A."/>
            <person name="Chen N."/>
            <person name="Kovaka S."/>
            <person name="LaButti K."/>
            <person name="Lipzen A."/>
            <person name="Pennachio C."/>
            <person name="Riley R."/>
            <person name="Schakwitz W."/>
            <person name="Umezawa K."/>
            <person name="Ohm R.A."/>
            <person name="Grigoriev I.V."/>
            <person name="Nagy L.G."/>
            <person name="Gibbons J."/>
            <person name="Hibbett D."/>
        </authorList>
    </citation>
    <scope>NUCLEOTIDE SEQUENCE [LARGE SCALE GENOMIC DNA]</scope>
    <source>
        <strain evidence="1">ALCF2SS1-6</strain>
    </source>
</reference>
<accession>A0A5C2SMD1</accession>
<keyword evidence="2" id="KW-1185">Reference proteome</keyword>
<evidence type="ECO:0000313" key="2">
    <source>
        <dbReference type="Proteomes" id="UP000313359"/>
    </source>
</evidence>
<sequence length="86" mass="9583">MFFLQAALNIRRCRGSLSSFLCSWIHVDDADAGIRYVLGASTSLHERAQMLRRLVPCERVRFCCDRAHCGSAASARSPSLQAQIAR</sequence>
<name>A0A5C2SMD1_9APHY</name>
<organism evidence="1 2">
    <name type="scientific">Lentinus tigrinus ALCF2SS1-6</name>
    <dbReference type="NCBI Taxonomy" id="1328759"/>
    <lineage>
        <taxon>Eukaryota</taxon>
        <taxon>Fungi</taxon>
        <taxon>Dikarya</taxon>
        <taxon>Basidiomycota</taxon>
        <taxon>Agaricomycotina</taxon>
        <taxon>Agaricomycetes</taxon>
        <taxon>Polyporales</taxon>
        <taxon>Polyporaceae</taxon>
        <taxon>Lentinus</taxon>
    </lineage>
</organism>
<dbReference type="EMBL" id="ML122253">
    <property type="protein sequence ID" value="RPD64791.1"/>
    <property type="molecule type" value="Genomic_DNA"/>
</dbReference>
<proteinExistence type="predicted"/>
<protein>
    <submittedName>
        <fullName evidence="1">Uncharacterized protein</fullName>
    </submittedName>
</protein>
<dbReference type="Proteomes" id="UP000313359">
    <property type="component" value="Unassembled WGS sequence"/>
</dbReference>
<evidence type="ECO:0000313" key="1">
    <source>
        <dbReference type="EMBL" id="RPD64791.1"/>
    </source>
</evidence>